<keyword evidence="2" id="KW-1185">Reference proteome</keyword>
<dbReference type="PANTHER" id="PTHR15615">
    <property type="match status" value="1"/>
</dbReference>
<name>A0ABN9PQN7_9DINO</name>
<dbReference type="InterPro" id="IPR013922">
    <property type="entry name" value="Cyclin_PHO80-like"/>
</dbReference>
<sequence length="187" mass="19854">MLAASAAAATAFGTAAELLAAVDGDSTCLHGALFVLGYALARRLQRRSGPVLAGATQASARKPRPRPLGLPALLLDRAGASEACLPLALAYLDDRLQRAGTRTGAECQGGVCARSALVALVLASKFHDDEALCTNAYYSELGGLAPDEFAFLEREFCRMLDWKFFVSPEEFERYSDMLYSAALGTLS</sequence>
<dbReference type="EMBL" id="CAUYUJ010001292">
    <property type="protein sequence ID" value="CAK0795233.1"/>
    <property type="molecule type" value="Genomic_DNA"/>
</dbReference>
<protein>
    <recommendedName>
        <fullName evidence="3">Cyclin N-terminal domain-containing protein</fullName>
    </recommendedName>
</protein>
<proteinExistence type="predicted"/>
<dbReference type="Gene3D" id="1.10.472.10">
    <property type="entry name" value="Cyclin-like"/>
    <property type="match status" value="1"/>
</dbReference>
<dbReference type="Proteomes" id="UP001189429">
    <property type="component" value="Unassembled WGS sequence"/>
</dbReference>
<reference evidence="1" key="1">
    <citation type="submission" date="2023-10" db="EMBL/GenBank/DDBJ databases">
        <authorList>
            <person name="Chen Y."/>
            <person name="Shah S."/>
            <person name="Dougan E. K."/>
            <person name="Thang M."/>
            <person name="Chan C."/>
        </authorList>
    </citation>
    <scope>NUCLEOTIDE SEQUENCE [LARGE SCALE GENOMIC DNA]</scope>
</reference>
<comment type="caution">
    <text evidence="1">The sequence shown here is derived from an EMBL/GenBank/DDBJ whole genome shotgun (WGS) entry which is preliminary data.</text>
</comment>
<gene>
    <name evidence="1" type="ORF">PCOR1329_LOCUS4954</name>
</gene>
<accession>A0ABN9PQN7</accession>
<evidence type="ECO:0000313" key="1">
    <source>
        <dbReference type="EMBL" id="CAK0795233.1"/>
    </source>
</evidence>
<organism evidence="1 2">
    <name type="scientific">Prorocentrum cordatum</name>
    <dbReference type="NCBI Taxonomy" id="2364126"/>
    <lineage>
        <taxon>Eukaryota</taxon>
        <taxon>Sar</taxon>
        <taxon>Alveolata</taxon>
        <taxon>Dinophyceae</taxon>
        <taxon>Prorocentrales</taxon>
        <taxon>Prorocentraceae</taxon>
        <taxon>Prorocentrum</taxon>
    </lineage>
</organism>
<dbReference type="Pfam" id="PF08613">
    <property type="entry name" value="Cyclin"/>
    <property type="match status" value="1"/>
</dbReference>
<dbReference type="PANTHER" id="PTHR15615:SF108">
    <property type="entry name" value="PROTEIN CNPPD1"/>
    <property type="match status" value="1"/>
</dbReference>
<evidence type="ECO:0008006" key="3">
    <source>
        <dbReference type="Google" id="ProtNLM"/>
    </source>
</evidence>
<evidence type="ECO:0000313" key="2">
    <source>
        <dbReference type="Proteomes" id="UP001189429"/>
    </source>
</evidence>